<accession>A0A433QCN6</accession>
<name>A0A433QCN6_9FUNG</name>
<dbReference type="InterPro" id="IPR027902">
    <property type="entry name" value="DUF4487"/>
</dbReference>
<evidence type="ECO:0000313" key="2">
    <source>
        <dbReference type="Proteomes" id="UP000274822"/>
    </source>
</evidence>
<dbReference type="PANTHER" id="PTHR16071:SF2">
    <property type="entry name" value="FIGNL1-INTERACTING REGULATOR OF RECOMBINATION AND MITOSIS"/>
    <property type="match status" value="1"/>
</dbReference>
<proteinExistence type="predicted"/>
<comment type="caution">
    <text evidence="1">The sequence shown here is derived from an EMBL/GenBank/DDBJ whole genome shotgun (WGS) entry which is preliminary data.</text>
</comment>
<dbReference type="EMBL" id="RBNJ01008199">
    <property type="protein sequence ID" value="RUS27543.1"/>
    <property type="molecule type" value="Genomic_DNA"/>
</dbReference>
<sequence>MRSLEMLGLLEDIVLTLRTQAIQGNLDLALFCHCDRINNSQMTKPFLSLCTAILDCCTDSFTNSKQLVMKPPPSTQPLALGSFDAWYKQAFSLLKSFLEFMMAIAPQELFQRETAKLFAFVCNGLLKIAATSTSDFPLLNLAWKHIVKLAVKHRNGHMDRILKLPDIVNLLSSGASDNFFKLLASTPKLVDMLSDHKPIDVKLMNRQMTIIRFYMAHLNTIIVEYGDLVAEGLLKTETGSLYENNFCRLKGLVFIMGRYIPPSFTTIGLSPQSNLQIQKSILPSFDDLVRALFFNIRTKDNLKYLLIKSFFDDSFQDRPHHTFIHGSRKAVSSEIDLEKGETAVIKVKIMGLIVRQFNCFSHSLQTRLLCRIPADDLAASTCNTTFCFLRTFLSQLNDCPPVLFCLPHLCPDQEISQEECDEFNTKQRTSSLCVQSMTSLVLFAHLIPPELFVVWERCTLDILMEARYAVVPILVVHCWGVVGKSLAEKARRRQLEMVMRLMSRMCTLYPVHLRLRRLLTACMRNLALDEQETMICSLACNEGGENVDSTMRLLYSFPFCESWPNSTDMEFIAQSINRCMDVWQHLGEILVNKDGTINLEVFYATHIPIGCISTIAVGRSNNIREKFPSIVELCIDCLRDSARLIKILDAGDDAITRQRKLRQPYRKRFNQIAITVNVLMRLLAEFPPSSAQQLVQVGYFASPIRAADSRRLAALA</sequence>
<dbReference type="PANTHER" id="PTHR16071">
    <property type="entry name" value="CHROMOSOME 1 OPEN READING FRAME 112"/>
    <property type="match status" value="1"/>
</dbReference>
<keyword evidence="2" id="KW-1185">Reference proteome</keyword>
<dbReference type="Proteomes" id="UP000274822">
    <property type="component" value="Unassembled WGS sequence"/>
</dbReference>
<evidence type="ECO:0000313" key="1">
    <source>
        <dbReference type="EMBL" id="RUS27543.1"/>
    </source>
</evidence>
<protein>
    <submittedName>
        <fullName evidence="1">Uncharacterized protein</fullName>
    </submittedName>
</protein>
<organism evidence="1 2">
    <name type="scientific">Jimgerdemannia flammicorona</name>
    <dbReference type="NCBI Taxonomy" id="994334"/>
    <lineage>
        <taxon>Eukaryota</taxon>
        <taxon>Fungi</taxon>
        <taxon>Fungi incertae sedis</taxon>
        <taxon>Mucoromycota</taxon>
        <taxon>Mucoromycotina</taxon>
        <taxon>Endogonomycetes</taxon>
        <taxon>Endogonales</taxon>
        <taxon>Endogonaceae</taxon>
        <taxon>Jimgerdemannia</taxon>
    </lineage>
</organism>
<reference evidence="1 2" key="1">
    <citation type="journal article" date="2018" name="New Phytol.">
        <title>Phylogenomics of Endogonaceae and evolution of mycorrhizas within Mucoromycota.</title>
        <authorList>
            <person name="Chang Y."/>
            <person name="Desiro A."/>
            <person name="Na H."/>
            <person name="Sandor L."/>
            <person name="Lipzen A."/>
            <person name="Clum A."/>
            <person name="Barry K."/>
            <person name="Grigoriev I.V."/>
            <person name="Martin F.M."/>
            <person name="Stajich J.E."/>
            <person name="Smith M.E."/>
            <person name="Bonito G."/>
            <person name="Spatafora J.W."/>
        </authorList>
    </citation>
    <scope>NUCLEOTIDE SEQUENCE [LARGE SCALE GENOMIC DNA]</scope>
    <source>
        <strain evidence="1 2">AD002</strain>
    </source>
</reference>
<gene>
    <name evidence="1" type="ORF">BC938DRAFT_483091</name>
</gene>
<dbReference type="AlphaFoldDB" id="A0A433QCN6"/>